<dbReference type="GO" id="GO:0006888">
    <property type="term" value="P:endoplasmic reticulum to Golgi vesicle-mediated transport"/>
    <property type="evidence" value="ECO:0007669"/>
    <property type="project" value="TreeGrafter"/>
</dbReference>
<dbReference type="PANTHER" id="PTHR28228:SF1">
    <property type="entry name" value="SECRETORY COMPONENT PROTEIN SHR3"/>
    <property type="match status" value="1"/>
</dbReference>
<dbReference type="Proteomes" id="UP000311382">
    <property type="component" value="Unassembled WGS sequence"/>
</dbReference>
<dbReference type="InterPro" id="IPR013248">
    <property type="entry name" value="Psh3/Shr3"/>
</dbReference>
<keyword evidence="2" id="KW-0472">Membrane</keyword>
<keyword evidence="4" id="KW-1185">Reference proteome</keyword>
<dbReference type="OrthoDB" id="5229808at2759"/>
<organism evidence="3 4">
    <name type="scientific">Rhodotorula diobovata</name>
    <dbReference type="NCBI Taxonomy" id="5288"/>
    <lineage>
        <taxon>Eukaryota</taxon>
        <taxon>Fungi</taxon>
        <taxon>Dikarya</taxon>
        <taxon>Basidiomycota</taxon>
        <taxon>Pucciniomycotina</taxon>
        <taxon>Microbotryomycetes</taxon>
        <taxon>Sporidiobolales</taxon>
        <taxon>Sporidiobolaceae</taxon>
        <taxon>Rhodotorula</taxon>
    </lineage>
</organism>
<name>A0A5C5G7T8_9BASI</name>
<comment type="caution">
    <text evidence="3">The sequence shown here is derived from an EMBL/GenBank/DDBJ whole genome shotgun (WGS) entry which is preliminary data.</text>
</comment>
<feature type="transmembrane region" description="Helical" evidence="2">
    <location>
        <begin position="12"/>
        <end position="30"/>
    </location>
</feature>
<dbReference type="GO" id="GO:0051082">
    <property type="term" value="F:unfolded protein binding"/>
    <property type="evidence" value="ECO:0007669"/>
    <property type="project" value="TreeGrafter"/>
</dbReference>
<protein>
    <submittedName>
        <fullName evidence="3">Shr3 amino acid permease chaperone</fullName>
    </submittedName>
</protein>
<accession>A0A5C5G7T8</accession>
<evidence type="ECO:0000313" key="4">
    <source>
        <dbReference type="Proteomes" id="UP000311382"/>
    </source>
</evidence>
<evidence type="ECO:0000256" key="2">
    <source>
        <dbReference type="SAM" id="Phobius"/>
    </source>
</evidence>
<dbReference type="AlphaFoldDB" id="A0A5C5G7T8"/>
<feature type="region of interest" description="Disordered" evidence="1">
    <location>
        <begin position="180"/>
        <end position="204"/>
    </location>
</feature>
<sequence>MAVPVPLLLSKLVQAGTAFLLGAFLVHWNADYPLIWQGPQVPDHAVTAALRYYSNFYHSPPFYAGTLTGVAGATILATIVKLALSPVEGLLFDGATLMLLLSALTVYTSNVVAALRFLPLDALSPSSFFPSPSFTNVKQAAGSIGPVRLVEALQSVAASHMIIAVSLTGVLALQGAQGWAERPSSSSKPVYADPPAPAPKDAAR</sequence>
<dbReference type="PANTHER" id="PTHR28228">
    <property type="entry name" value="SECRETORY COMPONENT PROTEIN SHR3"/>
    <property type="match status" value="1"/>
</dbReference>
<dbReference type="SMART" id="SM00786">
    <property type="entry name" value="SHR3_chaperone"/>
    <property type="match status" value="1"/>
</dbReference>
<dbReference type="GO" id="GO:0005789">
    <property type="term" value="C:endoplasmic reticulum membrane"/>
    <property type="evidence" value="ECO:0007669"/>
    <property type="project" value="TreeGrafter"/>
</dbReference>
<dbReference type="EMBL" id="SOZI01000002">
    <property type="protein sequence ID" value="TNY24536.1"/>
    <property type="molecule type" value="Genomic_DNA"/>
</dbReference>
<keyword evidence="2" id="KW-0812">Transmembrane</keyword>
<feature type="transmembrane region" description="Helical" evidence="2">
    <location>
        <begin position="62"/>
        <end position="84"/>
    </location>
</feature>
<reference evidence="3 4" key="1">
    <citation type="submission" date="2019-03" db="EMBL/GenBank/DDBJ databases">
        <title>Rhodosporidium diobovatum UCD-FST 08-225 genome sequencing, assembly, and annotation.</title>
        <authorList>
            <person name="Fakankun I.U."/>
            <person name="Fristensky B."/>
            <person name="Levin D.B."/>
        </authorList>
    </citation>
    <scope>NUCLEOTIDE SEQUENCE [LARGE SCALE GENOMIC DNA]</scope>
    <source>
        <strain evidence="3 4">UCD-FST 08-225</strain>
    </source>
</reference>
<proteinExistence type="predicted"/>
<evidence type="ECO:0000256" key="1">
    <source>
        <dbReference type="SAM" id="MobiDB-lite"/>
    </source>
</evidence>
<dbReference type="Pfam" id="PF08229">
    <property type="entry name" value="SHR3_chaperone"/>
    <property type="match status" value="1"/>
</dbReference>
<keyword evidence="2" id="KW-1133">Transmembrane helix</keyword>
<gene>
    <name evidence="3" type="ORF">DMC30DRAFT_110945</name>
</gene>
<evidence type="ECO:0000313" key="3">
    <source>
        <dbReference type="EMBL" id="TNY24536.1"/>
    </source>
</evidence>
<feature type="transmembrane region" description="Helical" evidence="2">
    <location>
        <begin position="96"/>
        <end position="118"/>
    </location>
</feature>